<name>A0A5B7D4S8_PORTR</name>
<proteinExistence type="predicted"/>
<dbReference type="Proteomes" id="UP000324222">
    <property type="component" value="Unassembled WGS sequence"/>
</dbReference>
<protein>
    <submittedName>
        <fullName evidence="1">Uncharacterized protein</fullName>
    </submittedName>
</protein>
<dbReference type="EMBL" id="VSRR010000502">
    <property type="protein sequence ID" value="MPC16385.1"/>
    <property type="molecule type" value="Genomic_DNA"/>
</dbReference>
<comment type="caution">
    <text evidence="1">The sequence shown here is derived from an EMBL/GenBank/DDBJ whole genome shotgun (WGS) entry which is preliminary data.</text>
</comment>
<organism evidence="1 2">
    <name type="scientific">Portunus trituberculatus</name>
    <name type="common">Swimming crab</name>
    <name type="synonym">Neptunus trituberculatus</name>
    <dbReference type="NCBI Taxonomy" id="210409"/>
    <lineage>
        <taxon>Eukaryota</taxon>
        <taxon>Metazoa</taxon>
        <taxon>Ecdysozoa</taxon>
        <taxon>Arthropoda</taxon>
        <taxon>Crustacea</taxon>
        <taxon>Multicrustacea</taxon>
        <taxon>Malacostraca</taxon>
        <taxon>Eumalacostraca</taxon>
        <taxon>Eucarida</taxon>
        <taxon>Decapoda</taxon>
        <taxon>Pleocyemata</taxon>
        <taxon>Brachyura</taxon>
        <taxon>Eubrachyura</taxon>
        <taxon>Portunoidea</taxon>
        <taxon>Portunidae</taxon>
        <taxon>Portuninae</taxon>
        <taxon>Portunus</taxon>
    </lineage>
</organism>
<evidence type="ECO:0000313" key="2">
    <source>
        <dbReference type="Proteomes" id="UP000324222"/>
    </source>
</evidence>
<keyword evidence="2" id="KW-1185">Reference proteome</keyword>
<gene>
    <name evidence="1" type="ORF">E2C01_009209</name>
</gene>
<sequence>MESDAESLAIIVELENQKNTGATVDWLSSGVGAGRMVLEYTLRFVGFHKTSLDEGPWGYFNSSPL</sequence>
<reference evidence="1 2" key="1">
    <citation type="submission" date="2019-05" db="EMBL/GenBank/DDBJ databases">
        <title>Another draft genome of Portunus trituberculatus and its Hox gene families provides insights of decapod evolution.</title>
        <authorList>
            <person name="Jeong J.-H."/>
            <person name="Song I."/>
            <person name="Kim S."/>
            <person name="Choi T."/>
            <person name="Kim D."/>
            <person name="Ryu S."/>
            <person name="Kim W."/>
        </authorList>
    </citation>
    <scope>NUCLEOTIDE SEQUENCE [LARGE SCALE GENOMIC DNA]</scope>
    <source>
        <tissue evidence="1">Muscle</tissue>
    </source>
</reference>
<dbReference type="AlphaFoldDB" id="A0A5B7D4S8"/>
<accession>A0A5B7D4S8</accession>
<evidence type="ECO:0000313" key="1">
    <source>
        <dbReference type="EMBL" id="MPC16385.1"/>
    </source>
</evidence>